<feature type="signal peptide" evidence="4">
    <location>
        <begin position="1"/>
        <end position="21"/>
    </location>
</feature>
<dbReference type="Proteomes" id="UP000004870">
    <property type="component" value="Unassembled WGS sequence"/>
</dbReference>
<feature type="domain" description="Organic solvent tolerance-like N-terminal" evidence="5">
    <location>
        <begin position="36"/>
        <end position="144"/>
    </location>
</feature>
<name>C8N802_CARH6</name>
<dbReference type="InterPro" id="IPR014340">
    <property type="entry name" value="LptA"/>
</dbReference>
<protein>
    <recommendedName>
        <fullName evidence="4">Lipopolysaccharide export system protein LptA</fullName>
    </recommendedName>
</protein>
<keyword evidence="3 4" id="KW-0574">Periplasm</keyword>
<dbReference type="GO" id="GO:0009279">
    <property type="term" value="C:cell outer membrane"/>
    <property type="evidence" value="ECO:0007669"/>
    <property type="project" value="TreeGrafter"/>
</dbReference>
<dbReference type="AlphaFoldDB" id="C8N802"/>
<dbReference type="InterPro" id="IPR005653">
    <property type="entry name" value="OstA-like_N"/>
</dbReference>
<keyword evidence="2 4" id="KW-0732">Signal</keyword>
<organism evidence="6 7">
    <name type="scientific">Cardiobacterium hominis (strain ATCC 15826 / DSM 8339 / NCTC 10426 / 6573)</name>
    <dbReference type="NCBI Taxonomy" id="638300"/>
    <lineage>
        <taxon>Bacteria</taxon>
        <taxon>Pseudomonadati</taxon>
        <taxon>Pseudomonadota</taxon>
        <taxon>Gammaproteobacteria</taxon>
        <taxon>Cardiobacteriales</taxon>
        <taxon>Cardiobacteriaceae</taxon>
        <taxon>Cardiobacterium</taxon>
    </lineage>
</organism>
<dbReference type="HAMAP" id="MF_01914">
    <property type="entry name" value="LPS_assembly_LptA"/>
    <property type="match status" value="1"/>
</dbReference>
<dbReference type="PANTHER" id="PTHR36504">
    <property type="entry name" value="LIPOPOLYSACCHARIDE EXPORT SYSTEM PROTEIN LPTA"/>
    <property type="match status" value="1"/>
</dbReference>
<dbReference type="GO" id="GO:0001530">
    <property type="term" value="F:lipopolysaccharide binding"/>
    <property type="evidence" value="ECO:0007669"/>
    <property type="project" value="InterPro"/>
</dbReference>
<gene>
    <name evidence="4 6" type="primary">lptA</name>
    <name evidence="6" type="ORF">HMPREF0198_0629</name>
</gene>
<evidence type="ECO:0000256" key="4">
    <source>
        <dbReference type="HAMAP-Rule" id="MF_01914"/>
    </source>
</evidence>
<dbReference type="HOGENOM" id="CLU_095993_4_1_6"/>
<evidence type="ECO:0000256" key="2">
    <source>
        <dbReference type="ARBA" id="ARBA00022729"/>
    </source>
</evidence>
<dbReference type="STRING" id="2718.CHUV0807_0069"/>
<comment type="caution">
    <text evidence="6">The sequence shown here is derived from an EMBL/GenBank/DDBJ whole genome shotgun (WGS) entry which is preliminary data.</text>
</comment>
<evidence type="ECO:0000259" key="5">
    <source>
        <dbReference type="Pfam" id="PF03968"/>
    </source>
</evidence>
<comment type="subcellular location">
    <subcellularLocation>
        <location evidence="4">Periplasm</location>
    </subcellularLocation>
</comment>
<dbReference type="Pfam" id="PF03968">
    <property type="entry name" value="LptD_N"/>
    <property type="match status" value="1"/>
</dbReference>
<dbReference type="GO" id="GO:0043165">
    <property type="term" value="P:Gram-negative-bacterium-type cell outer membrane assembly"/>
    <property type="evidence" value="ECO:0007669"/>
    <property type="project" value="UniProtKB-UniRule"/>
</dbReference>
<dbReference type="GO" id="GO:0030288">
    <property type="term" value="C:outer membrane-bounded periplasmic space"/>
    <property type="evidence" value="ECO:0007669"/>
    <property type="project" value="TreeGrafter"/>
</dbReference>
<dbReference type="OrthoDB" id="5295619at2"/>
<dbReference type="GO" id="GO:0017089">
    <property type="term" value="F:glycolipid transfer activity"/>
    <property type="evidence" value="ECO:0007669"/>
    <property type="project" value="TreeGrafter"/>
</dbReference>
<dbReference type="RefSeq" id="WP_004139927.1">
    <property type="nucleotide sequence ID" value="NZ_GG694025.1"/>
</dbReference>
<keyword evidence="7" id="KW-1185">Reference proteome</keyword>
<proteinExistence type="inferred from homology"/>
<reference evidence="6 7" key="1">
    <citation type="submission" date="2009-08" db="EMBL/GenBank/DDBJ databases">
        <authorList>
            <person name="Qin X."/>
            <person name="Bachman B."/>
            <person name="Battles P."/>
            <person name="Bell A."/>
            <person name="Bess C."/>
            <person name="Bickham C."/>
            <person name="Chaboub L."/>
            <person name="Chen D."/>
            <person name="Coyle M."/>
            <person name="Deiros D.R."/>
            <person name="Dinh H."/>
            <person name="Forbes L."/>
            <person name="Fowler G."/>
            <person name="Francisco L."/>
            <person name="Fu Q."/>
            <person name="Gubbala S."/>
            <person name="Hale W."/>
            <person name="Han Y."/>
            <person name="Hemphill L."/>
            <person name="Highlander S.K."/>
            <person name="Hirani K."/>
            <person name="Hogues M."/>
            <person name="Jackson L."/>
            <person name="Jakkamsetti A."/>
            <person name="Javaid M."/>
            <person name="Jiang H."/>
            <person name="Korchina V."/>
            <person name="Kovar C."/>
            <person name="Lara F."/>
            <person name="Lee S."/>
            <person name="Mata R."/>
            <person name="Mathew T."/>
            <person name="Moen C."/>
            <person name="Morales K."/>
            <person name="Munidasa M."/>
            <person name="Nazareth L."/>
            <person name="Ngo R."/>
            <person name="Nguyen L."/>
            <person name="Okwuonu G."/>
            <person name="Ongeri F."/>
            <person name="Patil S."/>
            <person name="Petrosino J."/>
            <person name="Pham C."/>
            <person name="Pham P."/>
            <person name="Pu L.-L."/>
            <person name="Puazo M."/>
            <person name="Raj R."/>
            <person name="Reid J."/>
            <person name="Rouhana J."/>
            <person name="Saada N."/>
            <person name="Shang Y."/>
            <person name="Simmons D."/>
            <person name="Thornton R."/>
            <person name="Warren J."/>
            <person name="Weissenberger G."/>
            <person name="Zhang J."/>
            <person name="Zhang L."/>
            <person name="Zhou C."/>
            <person name="Zhu D."/>
            <person name="Muzny D."/>
            <person name="Worley K."/>
            <person name="Gibbs R."/>
        </authorList>
    </citation>
    <scope>NUCLEOTIDE SEQUENCE [LARGE SCALE GENOMIC DNA]</scope>
    <source>
        <strain evidence="7">ATCC 15826 / DSM 8339 / NCTC 10426 / 6573</strain>
    </source>
</reference>
<keyword evidence="1 4" id="KW-0813">Transport</keyword>
<dbReference type="Gene3D" id="2.60.450.10">
    <property type="entry name" value="Lipopolysaccharide (LPS) transport protein A like domain"/>
    <property type="match status" value="1"/>
</dbReference>
<dbReference type="EMBL" id="ACKY01000027">
    <property type="protein sequence ID" value="EEV89300.1"/>
    <property type="molecule type" value="Genomic_DNA"/>
</dbReference>
<evidence type="ECO:0000256" key="3">
    <source>
        <dbReference type="ARBA" id="ARBA00022764"/>
    </source>
</evidence>
<comment type="function">
    <text evidence="4">Involved in the assembly of lipopolysaccharide (LPS). Required for the translocation of LPS from the inner membrane to the outer membrane. May form a bridge between the inner membrane and the outer membrane, via interactions with LptC and LptD, thereby facilitating LPS transfer across the periplasm.</text>
</comment>
<dbReference type="NCBIfam" id="TIGR03002">
    <property type="entry name" value="outer_YhbN_LptA"/>
    <property type="match status" value="1"/>
</dbReference>
<comment type="subunit">
    <text evidence="4">Component of the lipopolysaccharide transport and assembly complex.</text>
</comment>
<accession>C8N802</accession>
<dbReference type="GO" id="GO:0015920">
    <property type="term" value="P:lipopolysaccharide transport"/>
    <property type="evidence" value="ECO:0007669"/>
    <property type="project" value="UniProtKB-UniRule"/>
</dbReference>
<sequence length="160" mass="17652" precursor="true">MNLRPKHLALALLAAATAVVAQNKTTNNPQQLPINLKADSGEYDANAGIATYTGNVVVTQGEMNLKGDKIVIRLQEGKIHSIESWGKPTTFHYVPAKEPPIDGSGQYMKYTVPTSTVEIDKNAHVKQDKNETRADHITYDLKREHVTGRGVNMTFQPKTK</sequence>
<feature type="chain" id="PRO_5009008732" description="Lipopolysaccharide export system protein LptA" evidence="4">
    <location>
        <begin position="22"/>
        <end position="160"/>
    </location>
</feature>
<dbReference type="PANTHER" id="PTHR36504:SF1">
    <property type="entry name" value="LIPOPOLYSACCHARIDE EXPORT SYSTEM PROTEIN LPTA"/>
    <property type="match status" value="1"/>
</dbReference>
<evidence type="ECO:0000313" key="7">
    <source>
        <dbReference type="Proteomes" id="UP000004870"/>
    </source>
</evidence>
<dbReference type="InterPro" id="IPR052037">
    <property type="entry name" value="LPS_export_LptA"/>
</dbReference>
<comment type="similarity">
    <text evidence="4">Belongs to the LptA family.</text>
</comment>
<evidence type="ECO:0000313" key="6">
    <source>
        <dbReference type="EMBL" id="EEV89300.1"/>
    </source>
</evidence>
<dbReference type="GeneID" id="84789643"/>
<evidence type="ECO:0000256" key="1">
    <source>
        <dbReference type="ARBA" id="ARBA00022448"/>
    </source>
</evidence>